<dbReference type="PANTHER" id="PTHR41878:SF1">
    <property type="entry name" value="TNPR PROTEIN"/>
    <property type="match status" value="1"/>
</dbReference>
<dbReference type="AlphaFoldDB" id="A0A2V4NF87"/>
<reference evidence="2 3" key="1">
    <citation type="submission" date="2018-03" db="EMBL/GenBank/DDBJ databases">
        <title>Bioinformatic expansion and discovery of thiopeptide antibiotics.</title>
        <authorList>
            <person name="Schwalen C.J."/>
            <person name="Hudson G.A."/>
            <person name="Mitchell D.A."/>
        </authorList>
    </citation>
    <scope>NUCLEOTIDE SEQUENCE [LARGE SCALE GENOMIC DNA]</scope>
    <source>
        <strain evidence="2 3">ATCC 21389</strain>
    </source>
</reference>
<gene>
    <name evidence="2" type="ORF">C7C46_08305</name>
</gene>
<dbReference type="InterPro" id="IPR012912">
    <property type="entry name" value="Plasmid_pRiA4b_Orf3-like"/>
</dbReference>
<name>A0A2V4NF87_9ACTN</name>
<comment type="caution">
    <text evidence="2">The sequence shown here is derived from an EMBL/GenBank/DDBJ whole genome shotgun (WGS) entry which is preliminary data.</text>
</comment>
<evidence type="ECO:0000313" key="2">
    <source>
        <dbReference type="EMBL" id="PYC83749.1"/>
    </source>
</evidence>
<dbReference type="SUPFAM" id="SSF159941">
    <property type="entry name" value="MM3350-like"/>
    <property type="match status" value="1"/>
</dbReference>
<dbReference type="Proteomes" id="UP000248039">
    <property type="component" value="Unassembled WGS sequence"/>
</dbReference>
<dbReference type="RefSeq" id="WP_110667324.1">
    <property type="nucleotide sequence ID" value="NZ_PYBW01000027.1"/>
</dbReference>
<dbReference type="OrthoDB" id="9816539at2"/>
<dbReference type="EMBL" id="PYBW01000027">
    <property type="protein sequence ID" value="PYC83749.1"/>
    <property type="molecule type" value="Genomic_DNA"/>
</dbReference>
<dbReference type="InterPro" id="IPR024047">
    <property type="entry name" value="MM3350-like_sf"/>
</dbReference>
<sequence>MMEPERPRTVEQIRGLVSWIGAGRKLTQTGKVTLADARALVTLLETGDTIDPAVGDRIFKTKSSQELYHLNLLVEWARAARLLRVVGGRLVPVKKNARVLEDPERLLDALFEAMPRIGEAALPSGWLGSIFAEEYPAGLRALLTGLYVADELVPEQELQVAVWDKVSGLYVLDDLPEDRLRLLRQSNDRDVDRVLAMLVGLGSVQRVGDGVALTSRGRQAMARLRGEPRSGDPVYQLRIELADVEQPAVWRRVQVPAGFRLDRLHLVIQAAMGWQNCHLHAFEVKGVNYGPPSSELDYVDETAAALDALVKEGEFLDYTYDFGDSWEHRILVERQVTAEAGHHYPLCVDGAGACPPEDCGGAPGYDDLKHALSGPSHPEREDLLRWLSLETAAGFDPTHFELHWTNRRLRALDW</sequence>
<organism evidence="2 3">
    <name type="scientific">Streptomyces tateyamensis</name>
    <dbReference type="NCBI Taxonomy" id="565073"/>
    <lineage>
        <taxon>Bacteria</taxon>
        <taxon>Bacillati</taxon>
        <taxon>Actinomycetota</taxon>
        <taxon>Actinomycetes</taxon>
        <taxon>Kitasatosporales</taxon>
        <taxon>Streptomycetaceae</taxon>
        <taxon>Streptomyces</taxon>
    </lineage>
</organism>
<accession>A0A2V4NF87</accession>
<proteinExistence type="predicted"/>
<keyword evidence="3" id="KW-1185">Reference proteome</keyword>
<dbReference type="PANTHER" id="PTHR41878">
    <property type="entry name" value="LEXA REPRESSOR-RELATED"/>
    <property type="match status" value="1"/>
</dbReference>
<feature type="domain" description="Plasmid pRiA4b Orf3-like" evidence="1">
    <location>
        <begin position="234"/>
        <end position="402"/>
    </location>
</feature>
<evidence type="ECO:0000259" key="1">
    <source>
        <dbReference type="Pfam" id="PF07929"/>
    </source>
</evidence>
<dbReference type="Gene3D" id="3.10.290.30">
    <property type="entry name" value="MM3350-like"/>
    <property type="match status" value="1"/>
</dbReference>
<protein>
    <submittedName>
        <fullName evidence="2">Plasmid pRiA4b ORF-3 family protein</fullName>
    </submittedName>
</protein>
<dbReference type="Pfam" id="PF07929">
    <property type="entry name" value="PRiA4_ORF3"/>
    <property type="match status" value="1"/>
</dbReference>
<evidence type="ECO:0000313" key="3">
    <source>
        <dbReference type="Proteomes" id="UP000248039"/>
    </source>
</evidence>